<protein>
    <submittedName>
        <fullName evidence="2">Fatty acid desaturase domain-containing protein</fullName>
    </submittedName>
</protein>
<proteinExistence type="predicted"/>
<evidence type="ECO:0000313" key="2">
    <source>
        <dbReference type="WBParaSite" id="PS1159_v2.g9847.t1"/>
    </source>
</evidence>
<dbReference type="WBParaSite" id="PS1159_v2.g9847.t1">
    <property type="protein sequence ID" value="PS1159_v2.g9847.t1"/>
    <property type="gene ID" value="PS1159_v2.g9847"/>
</dbReference>
<name>A0AC35GXL2_9BILA</name>
<accession>A0AC35GXL2</accession>
<sequence length="342" mass="40240">MTAEASIDVNENVEYSGVNIQDLIKNQYLTQDFEVSNKLQKSAESEKFIPKWVPRNIAIFVALHFGALIGLYMLIFSVVKWQTYLWTIVVWFWSTLGIGAGAHRLWAHKSYKAKWPLEIFLMLGFTMAFQNDVIEWCRDHRCHHKWTDTDADPHNTNRGFFFSHMGWLLQRKHPKLKEMGAKLDMSDLKRNPILAFQRKYYLLLVLIMCFLIPTIIPVYFWDENVAIGFYTAGIFRYCILLHFTWMINSVCHFFGYKPYDARITPADSKWTSLVALGEGGHNYHHTFPQDYRTSEMPVIFNITKHFIEFWAFIGLAYDLKSVAKEVVKRQKEKYGEKYVKAQ</sequence>
<evidence type="ECO:0000313" key="1">
    <source>
        <dbReference type="Proteomes" id="UP000887580"/>
    </source>
</evidence>
<organism evidence="1 2">
    <name type="scientific">Panagrolaimus sp. PS1159</name>
    <dbReference type="NCBI Taxonomy" id="55785"/>
    <lineage>
        <taxon>Eukaryota</taxon>
        <taxon>Metazoa</taxon>
        <taxon>Ecdysozoa</taxon>
        <taxon>Nematoda</taxon>
        <taxon>Chromadorea</taxon>
        <taxon>Rhabditida</taxon>
        <taxon>Tylenchina</taxon>
        <taxon>Panagrolaimomorpha</taxon>
        <taxon>Panagrolaimoidea</taxon>
        <taxon>Panagrolaimidae</taxon>
        <taxon>Panagrolaimus</taxon>
    </lineage>
</organism>
<reference evidence="2" key="1">
    <citation type="submission" date="2022-11" db="UniProtKB">
        <authorList>
            <consortium name="WormBaseParasite"/>
        </authorList>
    </citation>
    <scope>IDENTIFICATION</scope>
</reference>
<dbReference type="Proteomes" id="UP000887580">
    <property type="component" value="Unplaced"/>
</dbReference>